<evidence type="ECO:0000256" key="7">
    <source>
        <dbReference type="HAMAP-Rule" id="MF_01322"/>
    </source>
</evidence>
<comment type="caution">
    <text evidence="11">The sequence shown here is derived from an EMBL/GenBank/DDBJ whole genome shotgun (WGS) entry which is preliminary data.</text>
</comment>
<dbReference type="GO" id="GO:0008270">
    <property type="term" value="F:zinc ion binding"/>
    <property type="evidence" value="ECO:0007669"/>
    <property type="project" value="UniProtKB-UniRule"/>
</dbReference>
<evidence type="ECO:0000313" key="11">
    <source>
        <dbReference type="EMBL" id="GJM62072.1"/>
    </source>
</evidence>
<dbReference type="NCBIfam" id="TIGR02386">
    <property type="entry name" value="rpoC_TIGR"/>
    <property type="match status" value="1"/>
</dbReference>
<dbReference type="Proteomes" id="UP001310022">
    <property type="component" value="Unassembled WGS sequence"/>
</dbReference>
<dbReference type="GO" id="GO:0006351">
    <property type="term" value="P:DNA-templated transcription"/>
    <property type="evidence" value="ECO:0007669"/>
    <property type="project" value="UniProtKB-UniRule"/>
</dbReference>
<dbReference type="Gene3D" id="1.10.1790.20">
    <property type="match status" value="1"/>
</dbReference>
<evidence type="ECO:0000256" key="4">
    <source>
        <dbReference type="ARBA" id="ARBA00022723"/>
    </source>
</evidence>
<evidence type="ECO:0000259" key="10">
    <source>
        <dbReference type="SMART" id="SM00663"/>
    </source>
</evidence>
<dbReference type="Pfam" id="PF04983">
    <property type="entry name" value="RNA_pol_Rpb1_3"/>
    <property type="match status" value="1"/>
</dbReference>
<proteinExistence type="inferred from homology"/>
<feature type="binding site" evidence="7">
    <location>
        <position position="478"/>
    </location>
    <ligand>
        <name>Mg(2+)</name>
        <dbReference type="ChEBI" id="CHEBI:18420"/>
    </ligand>
</feature>
<name>A0AAN4W0I1_9BACT</name>
<keyword evidence="4 7" id="KW-0479">Metal-binding</keyword>
<keyword evidence="3 7" id="KW-0548">Nucleotidyltransferase</keyword>
<dbReference type="InterPro" id="IPR007066">
    <property type="entry name" value="RNA_pol_Rpb1_3"/>
</dbReference>
<dbReference type="Gene3D" id="4.10.860.120">
    <property type="entry name" value="RNA polymerase II, clamp domain"/>
    <property type="match status" value="1"/>
</dbReference>
<feature type="binding site" evidence="7">
    <location>
        <position position="474"/>
    </location>
    <ligand>
        <name>Mg(2+)</name>
        <dbReference type="ChEBI" id="CHEBI:18420"/>
    </ligand>
</feature>
<comment type="cofactor">
    <cofactor evidence="7">
        <name>Mg(2+)</name>
        <dbReference type="ChEBI" id="CHEBI:18420"/>
    </cofactor>
    <text evidence="7">Binds 1 Mg(2+) ion per subunit.</text>
</comment>
<keyword evidence="7" id="KW-0460">Magnesium</keyword>
<dbReference type="Gene3D" id="2.40.40.20">
    <property type="match status" value="1"/>
</dbReference>
<dbReference type="Gene3D" id="1.10.40.90">
    <property type="match status" value="1"/>
</dbReference>
<sequence>MSFRKNKKINNDFSRVTISLASPESILESSYGEVTQPETINYRTYKPEMGGLFCERIFGPVKDWECHCGKYKRIRYKGIVCDRCGVEVTEKKVRRERMGHIELVVPVAHIWYFRSLPNKIGYLLGLPTKKLDQIIYYERYVVIQPGIKEEDEIQKMDFLTEDEYLEIMDKLPRENQMLDDDDPSKFIAKMGAEAMEMLLARTDLDSLSYSLRHQAATDTSQQRKAEALKRLKVVEAFRDSRTRIDNRPEWMVIRMVPVIPPELRPLVPLDGGRFATSDLNDLYRRVIIRNNRLKRLIDIKAPEVILRNEKRMLQEAVDSLFDNSRKVNAVRSDGNRALKSLSDMLKGKQGRFRQNLLGKRVDYSGRSVIVVGPELRMHECGLPKNMAAELFKPFVIRKLIERGIVKTVKSAKKIVDRKDPVVWDILENVLKGHPVLLNRAPTLHRLGIQAFQPKLIEGKAIQLHPLVCTAFNADFDGDQMAVHVPLGHEAVLEAQVLMLSSHNILNPANGAPIAVPSQDMVLGLYYMSKGRPNTEAYPIKGEGMVFYGAEEVIIAINEGACDKNANIKVRTQVRNDETGELETKVIDTVAGRVLVNQFVPTEVGFVNELLTKKKLQQIIAYVYKITGMAKTAKFLDDIKHLGFQTAYAGGLSMGLNDIMIPDQKAPLVSQAQEERDEVMMNYQMGLITDTERYNQIIDIWTRINSQLTTVLMKQLAEDQNGFNAIYMMMDSGARGSREQIRQLGGMRGLMAKPQKNVASSVGAIIENPILSNFKEGLDVLEYFISTHGARKGLADTALKTADAGYLTRRLVDVAQDVVINEADCGTLRGIEMEALKDNEEIVEPLGERILGRVSVHDVEDPLTGDIIVEAGQEISEVLVQRIEESAVEMVEVRSVLTCETRKGVCSKCYGRNLSTLRMAQVGDSVGVVAAQSIGEPGTQLTLRTFHVGGTASAIAADASVIAKFPGIVKYDEIRSIPVDADLDDEPADVVMGRTGEVRIVDEKTGKTLMTNNVPYGSYLKLKDGAKVEKGDKICQWDPFNAVILSEFGGKIGFDALEQGYTFKVEMDDTTGHQSKVVMDSKDKTKNPAITIEGSEGIIKSYNLPVGAYINVDNGDQIKPGTIIAKIPRAAGKSADITGGLPRVTELFEARNPSNPAVISEIDGVVTYGGIKRGNREVFIESKDGVKKRYLVSLAKHILVQENDFVKAGMPLSDGAKTPNDILNVEGPTSVQEYLVNEIQAVYRLQGVKINDKHIEVIVRQMMQKVTVVDSGDTIFLTNQIVDKFTFREENDKILDMKVVTDAGDSTNLEPGQIITARRLRDENSNLRRRDLKLVQVRDAQAAVSKPTLQGITQSSLGTDSFISAASFQETTKVLSEASIRGKRDELLGLKENVIVGHLIPAGTGVRDFRKLIVTHEDEEQELREIRERRAESERV</sequence>
<organism evidence="11 12">
    <name type="scientific">Persicobacter diffluens</name>
    <dbReference type="NCBI Taxonomy" id="981"/>
    <lineage>
        <taxon>Bacteria</taxon>
        <taxon>Pseudomonadati</taxon>
        <taxon>Bacteroidota</taxon>
        <taxon>Cytophagia</taxon>
        <taxon>Cytophagales</taxon>
        <taxon>Persicobacteraceae</taxon>
        <taxon>Persicobacter</taxon>
    </lineage>
</organism>
<dbReference type="GO" id="GO:0003899">
    <property type="term" value="F:DNA-directed RNA polymerase activity"/>
    <property type="evidence" value="ECO:0007669"/>
    <property type="project" value="UniProtKB-UniRule"/>
</dbReference>
<feature type="domain" description="RNA polymerase N-terminal" evidence="10">
    <location>
        <begin position="249"/>
        <end position="528"/>
    </location>
</feature>
<protein>
    <recommendedName>
        <fullName evidence="7">DNA-directed RNA polymerase subunit beta'</fullName>
        <shortName evidence="7">RNAP subunit beta'</shortName>
        <ecNumber evidence="7">2.7.7.6</ecNumber>
    </recommendedName>
    <alternativeName>
        <fullName evidence="7">RNA polymerase subunit beta'</fullName>
    </alternativeName>
    <alternativeName>
        <fullName evidence="7">Transcriptase subunit beta'</fullName>
    </alternativeName>
</protein>
<dbReference type="Pfam" id="PF04997">
    <property type="entry name" value="RNA_pol_Rpb1_1"/>
    <property type="match status" value="1"/>
</dbReference>
<evidence type="ECO:0000256" key="9">
    <source>
        <dbReference type="SAM" id="Coils"/>
    </source>
</evidence>
<feature type="binding site" evidence="7">
    <location>
        <position position="81"/>
    </location>
    <ligand>
        <name>Zn(2+)</name>
        <dbReference type="ChEBI" id="CHEBI:29105"/>
        <label>1</label>
    </ligand>
</feature>
<dbReference type="InterPro" id="IPR042102">
    <property type="entry name" value="RNA_pol_Rpb1_3_sf"/>
</dbReference>
<feature type="binding site" evidence="7">
    <location>
        <position position="908"/>
    </location>
    <ligand>
        <name>Zn(2+)</name>
        <dbReference type="ChEBI" id="CHEBI:29105"/>
        <label>2</label>
    </ligand>
</feature>
<keyword evidence="12" id="KW-1185">Reference proteome</keyword>
<dbReference type="GO" id="GO:0000428">
    <property type="term" value="C:DNA-directed RNA polymerase complex"/>
    <property type="evidence" value="ECO:0007669"/>
    <property type="project" value="UniProtKB-KW"/>
</dbReference>
<comment type="similarity">
    <text evidence="7 8">Belongs to the RNA polymerase beta' chain family.</text>
</comment>
<comment type="function">
    <text evidence="7 8">DNA-dependent RNA polymerase catalyzes the transcription of DNA into RNA using the four ribonucleoside triphosphates as substrates.</text>
</comment>
<gene>
    <name evidence="7 11" type="primary">rpoC</name>
    <name evidence="11" type="ORF">PEDI_26240</name>
</gene>
<feature type="binding site" evidence="7">
    <location>
        <position position="84"/>
    </location>
    <ligand>
        <name>Zn(2+)</name>
        <dbReference type="ChEBI" id="CHEBI:29105"/>
        <label>1</label>
    </ligand>
</feature>
<feature type="binding site" evidence="7">
    <location>
        <position position="905"/>
    </location>
    <ligand>
        <name>Zn(2+)</name>
        <dbReference type="ChEBI" id="CHEBI:29105"/>
        <label>2</label>
    </ligand>
</feature>
<feature type="binding site" evidence="7">
    <location>
        <position position="824"/>
    </location>
    <ligand>
        <name>Zn(2+)</name>
        <dbReference type="ChEBI" id="CHEBI:29105"/>
        <label>2</label>
    </ligand>
</feature>
<feature type="binding site" evidence="7">
    <location>
        <position position="66"/>
    </location>
    <ligand>
        <name>Zn(2+)</name>
        <dbReference type="ChEBI" id="CHEBI:29105"/>
        <label>1</label>
    </ligand>
</feature>
<comment type="cofactor">
    <cofactor evidence="7">
        <name>Zn(2+)</name>
        <dbReference type="ChEBI" id="CHEBI:29105"/>
    </cofactor>
    <text evidence="7">Binds 2 Zn(2+) ions per subunit.</text>
</comment>
<dbReference type="Gene3D" id="1.10.274.100">
    <property type="entry name" value="RNA polymerase Rpb1, domain 3"/>
    <property type="match status" value="1"/>
</dbReference>
<dbReference type="Pfam" id="PF00623">
    <property type="entry name" value="RNA_pol_Rpb1_2"/>
    <property type="match status" value="2"/>
</dbReference>
<dbReference type="EMBL" id="BQKE01000001">
    <property type="protein sequence ID" value="GJM62072.1"/>
    <property type="molecule type" value="Genomic_DNA"/>
</dbReference>
<reference evidence="11 12" key="1">
    <citation type="submission" date="2021-12" db="EMBL/GenBank/DDBJ databases">
        <title>Genome sequencing of bacteria with rrn-lacking chromosome and rrn-plasmid.</title>
        <authorList>
            <person name="Anda M."/>
            <person name="Iwasaki W."/>
        </authorList>
    </citation>
    <scope>NUCLEOTIDE SEQUENCE [LARGE SCALE GENOMIC DNA]</scope>
    <source>
        <strain evidence="11 12">NBRC 15940</strain>
    </source>
</reference>
<dbReference type="InterPro" id="IPR045867">
    <property type="entry name" value="DNA-dir_RpoC_beta_prime"/>
</dbReference>
<dbReference type="SMART" id="SM00663">
    <property type="entry name" value="RPOLA_N"/>
    <property type="match status" value="1"/>
</dbReference>
<evidence type="ECO:0000256" key="2">
    <source>
        <dbReference type="ARBA" id="ARBA00022679"/>
    </source>
</evidence>
<dbReference type="Gene3D" id="1.10.150.390">
    <property type="match status" value="1"/>
</dbReference>
<dbReference type="Pfam" id="PF05000">
    <property type="entry name" value="RNA_pol_Rpb1_4"/>
    <property type="match status" value="1"/>
</dbReference>
<dbReference type="CDD" id="cd01609">
    <property type="entry name" value="RNAP_beta'_N"/>
    <property type="match status" value="1"/>
</dbReference>
<evidence type="ECO:0000256" key="1">
    <source>
        <dbReference type="ARBA" id="ARBA00022478"/>
    </source>
</evidence>
<dbReference type="InterPro" id="IPR012754">
    <property type="entry name" value="DNA-dir_RpoC_beta_prime_bact"/>
</dbReference>
<dbReference type="InterPro" id="IPR007080">
    <property type="entry name" value="RNA_pol_Rpb1_1"/>
</dbReference>
<feature type="binding site" evidence="7">
    <location>
        <position position="898"/>
    </location>
    <ligand>
        <name>Zn(2+)</name>
        <dbReference type="ChEBI" id="CHEBI:29105"/>
        <label>2</label>
    </ligand>
</feature>
<feature type="coiled-coil region" evidence="9">
    <location>
        <begin position="1408"/>
        <end position="1435"/>
    </location>
</feature>
<dbReference type="CDD" id="cd02655">
    <property type="entry name" value="RNAP_beta'_C"/>
    <property type="match status" value="1"/>
</dbReference>
<evidence type="ECO:0000313" key="12">
    <source>
        <dbReference type="Proteomes" id="UP001310022"/>
    </source>
</evidence>
<dbReference type="InterPro" id="IPR038120">
    <property type="entry name" value="Rpb1_funnel_sf"/>
</dbReference>
<dbReference type="InterPro" id="IPR007081">
    <property type="entry name" value="RNA_pol_Rpb1_5"/>
</dbReference>
<keyword evidence="9" id="KW-0175">Coiled coil</keyword>
<dbReference type="InterPro" id="IPR000722">
    <property type="entry name" value="RNA_pol_asu"/>
</dbReference>
<keyword evidence="7" id="KW-0862">Zinc</keyword>
<dbReference type="PANTHER" id="PTHR19376:SF54">
    <property type="entry name" value="DNA-DIRECTED RNA POLYMERASE SUBUNIT BETA"/>
    <property type="match status" value="1"/>
</dbReference>
<keyword evidence="2 7" id="KW-0808">Transferase</keyword>
<dbReference type="Pfam" id="PF04998">
    <property type="entry name" value="RNA_pol_Rpb1_5"/>
    <property type="match status" value="1"/>
</dbReference>
<dbReference type="EC" id="2.7.7.6" evidence="7"/>
<dbReference type="HAMAP" id="MF_01322">
    <property type="entry name" value="RNApol_bact_RpoC"/>
    <property type="match status" value="1"/>
</dbReference>
<evidence type="ECO:0000256" key="5">
    <source>
        <dbReference type="ARBA" id="ARBA00023163"/>
    </source>
</evidence>
<feature type="binding site" evidence="7">
    <location>
        <position position="476"/>
    </location>
    <ligand>
        <name>Mg(2+)</name>
        <dbReference type="ChEBI" id="CHEBI:18420"/>
    </ligand>
</feature>
<dbReference type="InterPro" id="IPR006592">
    <property type="entry name" value="RNA_pol_N"/>
</dbReference>
<comment type="subunit">
    <text evidence="7">The RNAP catalytic core consists of 2 alpha, 1 beta, 1 beta' and 1 omega subunit. When a sigma factor is associated with the core the holoenzyme is formed, which can initiate transcription.</text>
</comment>
<dbReference type="GO" id="GO:0003677">
    <property type="term" value="F:DNA binding"/>
    <property type="evidence" value="ECO:0007669"/>
    <property type="project" value="UniProtKB-UniRule"/>
</dbReference>
<feature type="binding site" evidence="7">
    <location>
        <position position="68"/>
    </location>
    <ligand>
        <name>Zn(2+)</name>
        <dbReference type="ChEBI" id="CHEBI:29105"/>
        <label>1</label>
    </ligand>
</feature>
<keyword evidence="5 7" id="KW-0804">Transcription</keyword>
<dbReference type="PANTHER" id="PTHR19376">
    <property type="entry name" value="DNA-DIRECTED RNA POLYMERASE"/>
    <property type="match status" value="1"/>
</dbReference>
<accession>A0AAN4W0I1</accession>
<dbReference type="InterPro" id="IPR007083">
    <property type="entry name" value="RNA_pol_Rpb1_4"/>
</dbReference>
<dbReference type="Gene3D" id="2.40.50.100">
    <property type="match status" value="3"/>
</dbReference>
<dbReference type="Gene3D" id="1.10.132.30">
    <property type="match status" value="1"/>
</dbReference>
<evidence type="ECO:0000256" key="6">
    <source>
        <dbReference type="ARBA" id="ARBA00048552"/>
    </source>
</evidence>
<keyword evidence="1 7" id="KW-0240">DNA-directed RNA polymerase</keyword>
<dbReference type="GO" id="GO:0000287">
    <property type="term" value="F:magnesium ion binding"/>
    <property type="evidence" value="ECO:0007669"/>
    <property type="project" value="UniProtKB-UniRule"/>
</dbReference>
<dbReference type="RefSeq" id="WP_053406735.1">
    <property type="nucleotide sequence ID" value="NZ_BQKE01000001.1"/>
</dbReference>
<evidence type="ECO:0000256" key="8">
    <source>
        <dbReference type="RuleBase" id="RU004279"/>
    </source>
</evidence>
<dbReference type="InterPro" id="IPR044893">
    <property type="entry name" value="RNA_pol_Rpb1_clamp_domain"/>
</dbReference>
<comment type="catalytic activity">
    <reaction evidence="6 7 8">
        <text>RNA(n) + a ribonucleoside 5'-triphosphate = RNA(n+1) + diphosphate</text>
        <dbReference type="Rhea" id="RHEA:21248"/>
        <dbReference type="Rhea" id="RHEA-COMP:14527"/>
        <dbReference type="Rhea" id="RHEA-COMP:17342"/>
        <dbReference type="ChEBI" id="CHEBI:33019"/>
        <dbReference type="ChEBI" id="CHEBI:61557"/>
        <dbReference type="ChEBI" id="CHEBI:140395"/>
        <dbReference type="EC" id="2.7.7.6"/>
    </reaction>
</comment>
<dbReference type="SUPFAM" id="SSF64484">
    <property type="entry name" value="beta and beta-prime subunits of DNA dependent RNA-polymerase"/>
    <property type="match status" value="1"/>
</dbReference>
<evidence type="ECO:0000256" key="3">
    <source>
        <dbReference type="ARBA" id="ARBA00022695"/>
    </source>
</evidence>